<keyword evidence="1" id="KW-0808">Transferase</keyword>
<dbReference type="Pfam" id="PF13692">
    <property type="entry name" value="Glyco_trans_1_4"/>
    <property type="match status" value="1"/>
</dbReference>
<proteinExistence type="predicted"/>
<dbReference type="SUPFAM" id="SSF53756">
    <property type="entry name" value="UDP-Glycosyltransferase/glycogen phosphorylase"/>
    <property type="match status" value="1"/>
</dbReference>
<dbReference type="STRING" id="53406.SAMN05421553_2666"/>
<dbReference type="OrthoDB" id="9790710at2"/>
<sequence>MKKSNSSTLLVAGVHQSTDAYPNTLYRVCQLRSRLDTREVNFPMWSTTTGGWKSTRSPIKTLWRAITSHLQVAWAIGCMPHCNIIYIPYPAPLVTLLAYLLPHRPRRIIVDGFISLYDTVVNDRKLWSPNALLPRLLYKLERHAFIKADIVLVDTSQNAQFYSRLFNLPPAHFFALPLATNEIDYIPTPYSPSGERCRVLFIGTLVPLHGICTIIEAARRLASRQDVEFQIIGDGADAPLLQAAIADLVNVTWQRRWYSAEELASEIKASDICLGVFGDTDKTQRVCPYKIYSYSSIGRAIITGNTDWLQSAAGSSLTPPFLGVPVNNPSALADAIAFLADAPLERIRLAESARSFYATHLSNAASMQLLERLLFTESNEARRE</sequence>
<reference evidence="2" key="1">
    <citation type="submission" date="2016-10" db="EMBL/GenBank/DDBJ databases">
        <authorList>
            <person name="Varghese N."/>
            <person name="Submissions S."/>
        </authorList>
    </citation>
    <scope>NUCLEOTIDE SEQUENCE [LARGE SCALE GENOMIC DNA]</scope>
    <source>
        <strain evidence="2">DSM 12111</strain>
    </source>
</reference>
<organism evidence="1 2">
    <name type="scientific">Pseudomonas anguilliseptica</name>
    <dbReference type="NCBI Taxonomy" id="53406"/>
    <lineage>
        <taxon>Bacteria</taxon>
        <taxon>Pseudomonadati</taxon>
        <taxon>Pseudomonadota</taxon>
        <taxon>Gammaproteobacteria</taxon>
        <taxon>Pseudomonadales</taxon>
        <taxon>Pseudomonadaceae</taxon>
        <taxon>Pseudomonas</taxon>
    </lineage>
</organism>
<dbReference type="GO" id="GO:0016740">
    <property type="term" value="F:transferase activity"/>
    <property type="evidence" value="ECO:0007669"/>
    <property type="project" value="UniProtKB-KW"/>
</dbReference>
<accession>A0A1H5ARD3</accession>
<protein>
    <submittedName>
        <fullName evidence="1">Glycosyltransferase involved in cell wall bisynthesis</fullName>
    </submittedName>
</protein>
<gene>
    <name evidence="1" type="ORF">SAMN05421553_2666</name>
</gene>
<dbReference type="AlphaFoldDB" id="A0A1H5ARD3"/>
<dbReference type="Proteomes" id="UP000242849">
    <property type="component" value="Unassembled WGS sequence"/>
</dbReference>
<dbReference type="PANTHER" id="PTHR12526">
    <property type="entry name" value="GLYCOSYLTRANSFERASE"/>
    <property type="match status" value="1"/>
</dbReference>
<dbReference type="PANTHER" id="PTHR12526:SF622">
    <property type="entry name" value="GLYCOSYLTRANSFERASE (GROUP I)"/>
    <property type="match status" value="1"/>
</dbReference>
<name>A0A1H5ARD3_PSEAG</name>
<dbReference type="EMBL" id="FNSC01000001">
    <property type="protein sequence ID" value="SED44244.1"/>
    <property type="molecule type" value="Genomic_DNA"/>
</dbReference>
<keyword evidence="2" id="KW-1185">Reference proteome</keyword>
<evidence type="ECO:0000313" key="1">
    <source>
        <dbReference type="EMBL" id="SED44244.1"/>
    </source>
</evidence>
<evidence type="ECO:0000313" key="2">
    <source>
        <dbReference type="Proteomes" id="UP000242849"/>
    </source>
</evidence>
<dbReference type="Gene3D" id="3.40.50.2000">
    <property type="entry name" value="Glycogen Phosphorylase B"/>
    <property type="match status" value="1"/>
</dbReference>
<dbReference type="RefSeq" id="WP_139272673.1">
    <property type="nucleotide sequence ID" value="NZ_CP156749.1"/>
</dbReference>